<dbReference type="Gene3D" id="1.50.10.20">
    <property type="match status" value="1"/>
</dbReference>
<feature type="chain" id="PRO_5038707121" evidence="1">
    <location>
        <begin position="27"/>
        <end position="326"/>
    </location>
</feature>
<gene>
    <name evidence="2" type="primary">Pel10B</name>
</gene>
<dbReference type="EMBL" id="AB499273">
    <property type="protein sequence ID" value="BAV13172.1"/>
    <property type="molecule type" value="Genomic_DNA"/>
</dbReference>
<evidence type="ECO:0000256" key="1">
    <source>
        <dbReference type="SAM" id="SignalP"/>
    </source>
</evidence>
<dbReference type="InterPro" id="IPR012669">
    <property type="entry name" value="Pectate_lyase"/>
</dbReference>
<dbReference type="AlphaFoldDB" id="A0A173N0D8"/>
<feature type="signal peptide" evidence="1">
    <location>
        <begin position="1"/>
        <end position="26"/>
    </location>
</feature>
<dbReference type="Pfam" id="PF09492">
    <property type="entry name" value="Pec_lyase"/>
    <property type="match status" value="1"/>
</dbReference>
<dbReference type="SUPFAM" id="SSF81853">
    <property type="entry name" value="Family 10 polysaccharide lyase"/>
    <property type="match status" value="1"/>
</dbReference>
<reference evidence="2" key="1">
    <citation type="submission" date="2009-04" db="EMBL/GenBank/DDBJ databases">
        <title>Clostridium cellulovorans cellulosomal and noncellulosomal genes.</title>
        <authorList>
            <person name="Tamaru Y."/>
        </authorList>
    </citation>
    <scope>NUCLEOTIDE SEQUENCE</scope>
</reference>
<keyword evidence="1" id="KW-0732">Signal</keyword>
<proteinExistence type="predicted"/>
<keyword evidence="2" id="KW-0456">Lyase</keyword>
<dbReference type="OMA" id="KHITYND"/>
<accession>A0A173N0D8</accession>
<dbReference type="GO" id="GO:0016829">
    <property type="term" value="F:lyase activity"/>
    <property type="evidence" value="ECO:0007669"/>
    <property type="project" value="UniProtKB-KW"/>
</dbReference>
<name>A0A173N0D8_CLOCL</name>
<protein>
    <submittedName>
        <fullName evidence="2">Pectate lyase</fullName>
    </submittedName>
</protein>
<dbReference type="NCBIfam" id="TIGR02474">
    <property type="entry name" value="pec_lyase"/>
    <property type="match status" value="1"/>
</dbReference>
<organism evidence="2">
    <name type="scientific">Clostridium cellulovorans</name>
    <dbReference type="NCBI Taxonomy" id="1493"/>
    <lineage>
        <taxon>Bacteria</taxon>
        <taxon>Bacillati</taxon>
        <taxon>Bacillota</taxon>
        <taxon>Clostridia</taxon>
        <taxon>Eubacteriales</taxon>
        <taxon>Clostridiaceae</taxon>
        <taxon>Clostridium</taxon>
    </lineage>
</organism>
<evidence type="ECO:0000313" key="2">
    <source>
        <dbReference type="EMBL" id="BAV13172.1"/>
    </source>
</evidence>
<sequence>MLNMKLKSRLKAMSFALACTFILSGAGVVLQHPEIAVAANSSASTASVSDILKYQNADGGWSKGYNTATGDWKNSTIDNGYTYSEIKRLASEYVKTKNSTYSAAAIKGINCLLNMQYSNGGWPQIAKSEGYHKHITYNDNAMINVMYLLDEVANKKGNFSFVDSNLANRCKTAVSKGVDCILKTQVIANGKLTVWGQQHDENTLKPTNARAYEVPSLCSSESVGIINFLKTRPSTPQIAASIKAATDWFKATGITGIKVVKQNNDVVVISDSSVKTPIWARFYEIGTNKPIFVGRDGKVKYRLADIDQERRTGYAWYGSWGSSLVK</sequence>